<comment type="similarity">
    <text evidence="1">Belongs to the short-chain dehydrogenases/reductases (SDR) family.</text>
</comment>
<evidence type="ECO:0000256" key="3">
    <source>
        <dbReference type="ARBA" id="ARBA00066641"/>
    </source>
</evidence>
<dbReference type="GO" id="GO:0050664">
    <property type="term" value="F:oxidoreductase activity, acting on NAD(P)H, oxygen as acceptor"/>
    <property type="evidence" value="ECO:0007669"/>
    <property type="project" value="TreeGrafter"/>
</dbReference>
<proteinExistence type="inferred from homology"/>
<dbReference type="Pfam" id="PF13561">
    <property type="entry name" value="adh_short_C2"/>
    <property type="match status" value="1"/>
</dbReference>
<dbReference type="KEGG" id="cak:Caul_5153"/>
<name>B0T998_CAUSK</name>
<dbReference type="PANTHER" id="PTHR43008">
    <property type="entry name" value="BENZIL REDUCTASE"/>
    <property type="match status" value="1"/>
</dbReference>
<keyword evidence="5" id="KW-0614">Plasmid</keyword>
<dbReference type="PANTHER" id="PTHR43008:SF4">
    <property type="entry name" value="CHAIN DEHYDROGENASE, PUTATIVE (AFU_ORTHOLOGUE AFUA_4G08710)-RELATED"/>
    <property type="match status" value="1"/>
</dbReference>
<dbReference type="PROSITE" id="PS00061">
    <property type="entry name" value="ADH_SHORT"/>
    <property type="match status" value="1"/>
</dbReference>
<dbReference type="AlphaFoldDB" id="B0T998"/>
<evidence type="ECO:0000313" key="5">
    <source>
        <dbReference type="EMBL" id="ABZ74273.1"/>
    </source>
</evidence>
<dbReference type="GO" id="GO:0047838">
    <property type="term" value="F:D-xylose 1-dehydrogenase (NAD+) activity"/>
    <property type="evidence" value="ECO:0007669"/>
    <property type="project" value="UniProtKB-EC"/>
</dbReference>
<reference evidence="5" key="1">
    <citation type="submission" date="2008-01" db="EMBL/GenBank/DDBJ databases">
        <title>Complete sequence of plasmid1 pCAUL01 of Caulobacter sp. K31.</title>
        <authorList>
            <consortium name="US DOE Joint Genome Institute"/>
            <person name="Copeland A."/>
            <person name="Lucas S."/>
            <person name="Lapidus A."/>
            <person name="Barry K."/>
            <person name="Glavina del Rio T."/>
            <person name="Dalin E."/>
            <person name="Tice H."/>
            <person name="Pitluck S."/>
            <person name="Bruce D."/>
            <person name="Goodwin L."/>
            <person name="Thompson L.S."/>
            <person name="Brettin T."/>
            <person name="Detter J.C."/>
            <person name="Han C."/>
            <person name="Schmutz J."/>
            <person name="Larimer F."/>
            <person name="Land M."/>
            <person name="Hauser L."/>
            <person name="Kyrpides N."/>
            <person name="Kim E."/>
            <person name="Stephens C."/>
            <person name="Richardson P."/>
        </authorList>
    </citation>
    <scope>NUCLEOTIDE SEQUENCE [LARGE SCALE GENOMIC DNA]</scope>
    <source>
        <strain evidence="5">K31</strain>
        <plasmid evidence="5">pCAUL01</plasmid>
    </source>
</reference>
<accession>B0T998</accession>
<protein>
    <recommendedName>
        <fullName evidence="4">D-xylose 1-dehydrogenase</fullName>
        <ecNumber evidence="3">1.1.1.175</ecNumber>
    </recommendedName>
</protein>
<dbReference type="InterPro" id="IPR036291">
    <property type="entry name" value="NAD(P)-bd_dom_sf"/>
</dbReference>
<gene>
    <name evidence="5" type="ordered locus">Caul_5153</name>
</gene>
<keyword evidence="2" id="KW-0560">Oxidoreductase</keyword>
<dbReference type="InterPro" id="IPR020904">
    <property type="entry name" value="Sc_DH/Rdtase_CS"/>
</dbReference>
<dbReference type="EMBL" id="CP000928">
    <property type="protein sequence ID" value="ABZ74273.1"/>
    <property type="molecule type" value="Genomic_DNA"/>
</dbReference>
<dbReference type="EC" id="1.1.1.175" evidence="3"/>
<dbReference type="CDD" id="cd05233">
    <property type="entry name" value="SDR_c"/>
    <property type="match status" value="1"/>
</dbReference>
<dbReference type="PRINTS" id="PR00081">
    <property type="entry name" value="GDHRDH"/>
</dbReference>
<sequence length="243" mass="24684">MGRLDGKIAVITGASAGMGLAAAKRFVAEGAKVVITGRDHARLSAAAEAIGGEVATVRGDVAQLCDLDTLFNAVAALHGRIDVLYANAGAAASAPLGEITEAHFDAIVGVNLRGTLFSVQKALPLLSDGASIIVKGSIAGVRGRAGRGVYNASKAALGALVRTWAQELKHRRIRVNLLVPGPTDTDALAGAPPEVRAFLAGQVVRGTIAQPDEIANAALFLASDESSFVNASEVFVDGGAAQI</sequence>
<geneLocation type="plasmid" evidence="5">
    <name>pCAUL01</name>
</geneLocation>
<dbReference type="InterPro" id="IPR002347">
    <property type="entry name" value="SDR_fam"/>
</dbReference>
<evidence type="ECO:0000256" key="2">
    <source>
        <dbReference type="ARBA" id="ARBA00023002"/>
    </source>
</evidence>
<evidence type="ECO:0000256" key="1">
    <source>
        <dbReference type="ARBA" id="ARBA00006484"/>
    </source>
</evidence>
<dbReference type="HOGENOM" id="CLU_010194_1_0_5"/>
<dbReference type="OrthoDB" id="9803333at2"/>
<organism evidence="5">
    <name type="scientific">Caulobacter sp. (strain K31)</name>
    <dbReference type="NCBI Taxonomy" id="366602"/>
    <lineage>
        <taxon>Bacteria</taxon>
        <taxon>Pseudomonadati</taxon>
        <taxon>Pseudomonadota</taxon>
        <taxon>Alphaproteobacteria</taxon>
        <taxon>Caulobacterales</taxon>
        <taxon>Caulobacteraceae</taxon>
        <taxon>Caulobacter</taxon>
    </lineage>
</organism>
<dbReference type="FunFam" id="3.40.50.720:FF:000084">
    <property type="entry name" value="Short-chain dehydrogenase reductase"/>
    <property type="match status" value="1"/>
</dbReference>
<dbReference type="Gene3D" id="3.40.50.720">
    <property type="entry name" value="NAD(P)-binding Rossmann-like Domain"/>
    <property type="match status" value="1"/>
</dbReference>
<evidence type="ECO:0000256" key="4">
    <source>
        <dbReference type="ARBA" id="ARBA00069939"/>
    </source>
</evidence>
<dbReference type="SUPFAM" id="SSF51735">
    <property type="entry name" value="NAD(P)-binding Rossmann-fold domains"/>
    <property type="match status" value="1"/>
</dbReference>